<dbReference type="EMBL" id="QMDX01000001">
    <property type="protein sequence ID" value="TSD15714.1"/>
    <property type="molecule type" value="Genomic_DNA"/>
</dbReference>
<accession>A0A554NE87</accession>
<comment type="caution">
    <text evidence="1">The sequence shown here is derived from an EMBL/GenBank/DDBJ whole genome shotgun (WGS) entry which is preliminary data.</text>
</comment>
<evidence type="ECO:0000313" key="2">
    <source>
        <dbReference type="Proteomes" id="UP000319894"/>
    </source>
</evidence>
<dbReference type="AlphaFoldDB" id="A0A554NE87"/>
<protein>
    <submittedName>
        <fullName evidence="1">Uncharacterized protein</fullName>
    </submittedName>
</protein>
<proteinExistence type="predicted"/>
<keyword evidence="2" id="KW-1185">Reference proteome</keyword>
<reference evidence="1 2" key="1">
    <citation type="submission" date="2018-06" db="EMBL/GenBank/DDBJ databases">
        <title>Natronomonas sp. F16-60 a new haloarchaeon isolated from a solar saltern of Isla Cristina, Huelva, Spain.</title>
        <authorList>
            <person name="Duran-Viseras A."/>
            <person name="Sanchez-Porro C."/>
            <person name="Ventosa A."/>
        </authorList>
    </citation>
    <scope>NUCLEOTIDE SEQUENCE [LARGE SCALE GENOMIC DNA]</scope>
    <source>
        <strain evidence="1 2">F16-60</strain>
    </source>
</reference>
<dbReference type="Proteomes" id="UP000319894">
    <property type="component" value="Unassembled WGS sequence"/>
</dbReference>
<dbReference type="InParanoid" id="A0A554NE87"/>
<name>A0A554NE87_9EURY</name>
<dbReference type="Pfam" id="PF24381">
    <property type="entry name" value="DUF7537"/>
    <property type="match status" value="1"/>
</dbReference>
<sequence>MLADDGTESVQQLQSVDLAGERALVAVNDSERVERTTYLADGTRYTRVTPPDGNVSYNVTDAPLQPRTFTGISFISPALTNVSYGAANVTETDAGTFYGYRAASVDRSAFRNLLGPSIDPGNVTDFDAGFVVDEDGVVRRLSYQAAVERGNGTLIVDVRLRTYAIDEVEVSPPPWLDEARESDP</sequence>
<gene>
    <name evidence="1" type="ORF">DP107_00585</name>
</gene>
<organism evidence="1 2">
    <name type="scientific">Haloglomus irregulare</name>
    <dbReference type="NCBI Taxonomy" id="2234134"/>
    <lineage>
        <taxon>Archaea</taxon>
        <taxon>Methanobacteriati</taxon>
        <taxon>Methanobacteriota</taxon>
        <taxon>Stenosarchaea group</taxon>
        <taxon>Halobacteria</taxon>
        <taxon>Halobacteriales</taxon>
        <taxon>Natronomonadaceae</taxon>
        <taxon>Haloglomus</taxon>
    </lineage>
</organism>
<dbReference type="InterPro" id="IPR055959">
    <property type="entry name" value="DUF7537"/>
</dbReference>
<evidence type="ECO:0000313" key="1">
    <source>
        <dbReference type="EMBL" id="TSD15714.1"/>
    </source>
</evidence>